<organism evidence="1 2">
    <name type="scientific">Geothrix oryzae</name>
    <dbReference type="NCBI Taxonomy" id="2927975"/>
    <lineage>
        <taxon>Bacteria</taxon>
        <taxon>Pseudomonadati</taxon>
        <taxon>Acidobacteriota</taxon>
        <taxon>Holophagae</taxon>
        <taxon>Holophagales</taxon>
        <taxon>Holophagaceae</taxon>
        <taxon>Geothrix</taxon>
    </lineage>
</organism>
<sequence length="81" mass="9154">MRLIFSATGKAEESHRMILVNEEPLGWHEGMTVRDILRARNYRFPMLVIHVNEVLVPKKDYDTTLVPDGAAVKVIHLISGG</sequence>
<dbReference type="PANTHER" id="PTHR34472">
    <property type="entry name" value="SULFUR CARRIER PROTEIN THIS"/>
    <property type="match status" value="1"/>
</dbReference>
<name>A0ABN6UU82_9BACT</name>
<gene>
    <name evidence="1" type="ORF">GETHOR_03980</name>
</gene>
<proteinExistence type="predicted"/>
<protein>
    <submittedName>
        <fullName evidence="1">Thiamine biosynthesis protein ThiS</fullName>
    </submittedName>
</protein>
<dbReference type="NCBIfam" id="TIGR01683">
    <property type="entry name" value="thiS"/>
    <property type="match status" value="1"/>
</dbReference>
<dbReference type="Proteomes" id="UP001242010">
    <property type="component" value="Chromosome"/>
</dbReference>
<dbReference type="InterPro" id="IPR003749">
    <property type="entry name" value="ThiS/MoaD-like"/>
</dbReference>
<dbReference type="SUPFAM" id="SSF54285">
    <property type="entry name" value="MoaD/ThiS"/>
    <property type="match status" value="1"/>
</dbReference>
<dbReference type="PANTHER" id="PTHR34472:SF1">
    <property type="entry name" value="SULFUR CARRIER PROTEIN THIS"/>
    <property type="match status" value="1"/>
</dbReference>
<dbReference type="InterPro" id="IPR010035">
    <property type="entry name" value="Thi_S"/>
</dbReference>
<dbReference type="Pfam" id="PF02597">
    <property type="entry name" value="ThiS"/>
    <property type="match status" value="1"/>
</dbReference>
<dbReference type="InterPro" id="IPR016155">
    <property type="entry name" value="Mopterin_synth/thiamin_S_b"/>
</dbReference>
<evidence type="ECO:0000313" key="1">
    <source>
        <dbReference type="EMBL" id="BDU68297.1"/>
    </source>
</evidence>
<keyword evidence="2" id="KW-1185">Reference proteome</keyword>
<dbReference type="CDD" id="cd00565">
    <property type="entry name" value="Ubl_ThiS"/>
    <property type="match status" value="1"/>
</dbReference>
<evidence type="ECO:0000313" key="2">
    <source>
        <dbReference type="Proteomes" id="UP001242010"/>
    </source>
</evidence>
<dbReference type="Gene3D" id="3.10.20.30">
    <property type="match status" value="1"/>
</dbReference>
<reference evidence="2" key="1">
    <citation type="journal article" date="2023" name="Int. J. Syst. Evol. Microbiol.">
        <title>Mesoterricola silvestris gen. nov., sp. nov., Mesoterricola sediminis sp. nov., Geothrix oryzae sp. nov., Geothrix edaphica sp. nov., Geothrix rubra sp. nov., and Geothrix limicola sp. nov., six novel members of Acidobacteriota isolated from soils.</title>
        <authorList>
            <person name="Itoh H."/>
            <person name="Sugisawa Y."/>
            <person name="Mise K."/>
            <person name="Xu Z."/>
            <person name="Kuniyasu M."/>
            <person name="Ushijima N."/>
            <person name="Kawano K."/>
            <person name="Kobayashi E."/>
            <person name="Shiratori Y."/>
            <person name="Masuda Y."/>
            <person name="Senoo K."/>
        </authorList>
    </citation>
    <scope>NUCLEOTIDE SEQUENCE [LARGE SCALE GENOMIC DNA]</scope>
    <source>
        <strain evidence="2">Red222</strain>
    </source>
</reference>
<dbReference type="InterPro" id="IPR012675">
    <property type="entry name" value="Beta-grasp_dom_sf"/>
</dbReference>
<dbReference type="EMBL" id="AP027079">
    <property type="protein sequence ID" value="BDU68297.1"/>
    <property type="molecule type" value="Genomic_DNA"/>
</dbReference>
<accession>A0ABN6UU82</accession>